<evidence type="ECO:0000313" key="3">
    <source>
        <dbReference type="Proteomes" id="UP000001194"/>
    </source>
</evidence>
<dbReference type="Proteomes" id="UP000001194">
    <property type="component" value="Unassembled WGS sequence"/>
</dbReference>
<name>B0DDD4_LACBS</name>
<gene>
    <name evidence="2" type="ORF">LACBIDRAFT_327962</name>
</gene>
<proteinExistence type="predicted"/>
<dbReference type="HOGENOM" id="CLU_1026994_0_0_1"/>
<dbReference type="KEGG" id="lbc:LACBIDRAFT_327962"/>
<protein>
    <submittedName>
        <fullName evidence="2">Predicted protein</fullName>
    </submittedName>
</protein>
<evidence type="ECO:0000256" key="1">
    <source>
        <dbReference type="SAM" id="MobiDB-lite"/>
    </source>
</evidence>
<feature type="compositionally biased region" description="Polar residues" evidence="1">
    <location>
        <begin position="89"/>
        <end position="119"/>
    </location>
</feature>
<dbReference type="RefSeq" id="XP_001881983.1">
    <property type="nucleotide sequence ID" value="XM_001881948.1"/>
</dbReference>
<reference evidence="2 3" key="1">
    <citation type="journal article" date="2008" name="Nature">
        <title>The genome of Laccaria bicolor provides insights into mycorrhizal symbiosis.</title>
        <authorList>
            <person name="Martin F."/>
            <person name="Aerts A."/>
            <person name="Ahren D."/>
            <person name="Brun A."/>
            <person name="Danchin E.G.J."/>
            <person name="Duchaussoy F."/>
            <person name="Gibon J."/>
            <person name="Kohler A."/>
            <person name="Lindquist E."/>
            <person name="Pereda V."/>
            <person name="Salamov A."/>
            <person name="Shapiro H.J."/>
            <person name="Wuyts J."/>
            <person name="Blaudez D."/>
            <person name="Buee M."/>
            <person name="Brokstein P."/>
            <person name="Canbaeck B."/>
            <person name="Cohen D."/>
            <person name="Courty P.E."/>
            <person name="Coutinho P.M."/>
            <person name="Delaruelle C."/>
            <person name="Detter J.C."/>
            <person name="Deveau A."/>
            <person name="DiFazio S."/>
            <person name="Duplessis S."/>
            <person name="Fraissinet-Tachet L."/>
            <person name="Lucic E."/>
            <person name="Frey-Klett P."/>
            <person name="Fourrey C."/>
            <person name="Feussner I."/>
            <person name="Gay G."/>
            <person name="Grimwood J."/>
            <person name="Hoegger P.J."/>
            <person name="Jain P."/>
            <person name="Kilaru S."/>
            <person name="Labbe J."/>
            <person name="Lin Y.C."/>
            <person name="Legue V."/>
            <person name="Le Tacon F."/>
            <person name="Marmeisse R."/>
            <person name="Melayah D."/>
            <person name="Montanini B."/>
            <person name="Muratet M."/>
            <person name="Nehls U."/>
            <person name="Niculita-Hirzel H."/>
            <person name="Oudot-Le Secq M.P."/>
            <person name="Peter M."/>
            <person name="Quesneville H."/>
            <person name="Rajashekar B."/>
            <person name="Reich M."/>
            <person name="Rouhier N."/>
            <person name="Schmutz J."/>
            <person name="Yin T."/>
            <person name="Chalot M."/>
            <person name="Henrissat B."/>
            <person name="Kuees U."/>
            <person name="Lucas S."/>
            <person name="Van de Peer Y."/>
            <person name="Podila G.K."/>
            <person name="Polle A."/>
            <person name="Pukkila P.J."/>
            <person name="Richardson P.M."/>
            <person name="Rouze P."/>
            <person name="Sanders I.R."/>
            <person name="Stajich J.E."/>
            <person name="Tunlid A."/>
            <person name="Tuskan G."/>
            <person name="Grigoriev I.V."/>
        </authorList>
    </citation>
    <scope>NUCLEOTIDE SEQUENCE [LARGE SCALE GENOMIC DNA]</scope>
    <source>
        <strain evidence="3">S238N-H82 / ATCC MYA-4686</strain>
    </source>
</reference>
<dbReference type="EMBL" id="DS547104">
    <property type="protein sequence ID" value="EDR07591.1"/>
    <property type="molecule type" value="Genomic_DNA"/>
</dbReference>
<feature type="region of interest" description="Disordered" evidence="1">
    <location>
        <begin position="74"/>
        <end position="128"/>
    </location>
</feature>
<evidence type="ECO:0000313" key="2">
    <source>
        <dbReference type="EMBL" id="EDR07591.1"/>
    </source>
</evidence>
<sequence>MNGGEEFAQLLLEGKKGEALLGTWITPGLCTTNTSSRIGIGGVPSPNDHYPAFSGITLPSVPFLPTSRAFAPHPVSLQQDHSPLPEVDTSPSNPSFQLESPQQESPFNESFPQLTSSLRRPSPHVTLGPMDPLPDAMDWLTPASDVDVVYSEAPTPYEYEGHLRSRGMTFLSSPSRARGARMNVNTNNPPNNLLFLCCTSLNTQPTATAFSDMWKDVGGAVYGGLSVVDGYAADVAFDTLFEPLGFDAGYGVEGAVGAVGYEYAEGMGMVV</sequence>
<dbReference type="InParanoid" id="B0DDD4"/>
<dbReference type="AlphaFoldDB" id="B0DDD4"/>
<dbReference type="GeneID" id="6077628"/>
<keyword evidence="3" id="KW-1185">Reference proteome</keyword>
<organism evidence="3">
    <name type="scientific">Laccaria bicolor (strain S238N-H82 / ATCC MYA-4686)</name>
    <name type="common">Bicoloured deceiver</name>
    <name type="synonym">Laccaria laccata var. bicolor</name>
    <dbReference type="NCBI Taxonomy" id="486041"/>
    <lineage>
        <taxon>Eukaryota</taxon>
        <taxon>Fungi</taxon>
        <taxon>Dikarya</taxon>
        <taxon>Basidiomycota</taxon>
        <taxon>Agaricomycotina</taxon>
        <taxon>Agaricomycetes</taxon>
        <taxon>Agaricomycetidae</taxon>
        <taxon>Agaricales</taxon>
        <taxon>Agaricineae</taxon>
        <taxon>Hydnangiaceae</taxon>
        <taxon>Laccaria</taxon>
    </lineage>
</organism>
<accession>B0DDD4</accession>